<evidence type="ECO:0000313" key="8">
    <source>
        <dbReference type="Proteomes" id="UP000722485"/>
    </source>
</evidence>
<evidence type="ECO:0000256" key="6">
    <source>
        <dbReference type="ARBA" id="ARBA00035191"/>
    </source>
</evidence>
<keyword evidence="5" id="KW-0687">Ribonucleoprotein</keyword>
<evidence type="ECO:0000313" key="7">
    <source>
        <dbReference type="EMBL" id="KAF7546394.1"/>
    </source>
</evidence>
<accession>A0A9P5LEN9</accession>
<dbReference type="Gene3D" id="3.30.780.10">
    <property type="entry name" value="SUI1-like domain"/>
    <property type="match status" value="1"/>
</dbReference>
<dbReference type="GO" id="GO:0006412">
    <property type="term" value="P:translation"/>
    <property type="evidence" value="ECO:0007669"/>
    <property type="project" value="InterPro"/>
</dbReference>
<dbReference type="AlphaFoldDB" id="A0A9P5LEN9"/>
<evidence type="ECO:0000256" key="5">
    <source>
        <dbReference type="ARBA" id="ARBA00023274"/>
    </source>
</evidence>
<comment type="similarity">
    <text evidence="2">Belongs to the mitochondrion-specific ribosomal protein mL49 family.</text>
</comment>
<dbReference type="GO" id="GO:0003735">
    <property type="term" value="F:structural constituent of ribosome"/>
    <property type="evidence" value="ECO:0007669"/>
    <property type="project" value="InterPro"/>
</dbReference>
<keyword evidence="8" id="KW-1185">Reference proteome</keyword>
<comment type="caution">
    <text evidence="7">The sequence shown here is derived from an EMBL/GenBank/DDBJ whole genome shotgun (WGS) entry which is preliminary data.</text>
</comment>
<dbReference type="Proteomes" id="UP000722485">
    <property type="component" value="Unassembled WGS sequence"/>
</dbReference>
<keyword evidence="4" id="KW-0496">Mitochondrion</keyword>
<evidence type="ECO:0000256" key="1">
    <source>
        <dbReference type="ARBA" id="ARBA00004173"/>
    </source>
</evidence>
<name>A0A9P5LEN9_9HYPO</name>
<gene>
    <name evidence="7" type="ORF">G7Z17_g8477</name>
</gene>
<dbReference type="EMBL" id="JAANBB010000215">
    <property type="protein sequence ID" value="KAF7546394.1"/>
    <property type="molecule type" value="Genomic_DNA"/>
</dbReference>
<comment type="subcellular location">
    <subcellularLocation>
        <location evidence="1">Mitochondrion</location>
    </subcellularLocation>
</comment>
<organism evidence="7 8">
    <name type="scientific">Cylindrodendrum hubeiense</name>
    <dbReference type="NCBI Taxonomy" id="595255"/>
    <lineage>
        <taxon>Eukaryota</taxon>
        <taxon>Fungi</taxon>
        <taxon>Dikarya</taxon>
        <taxon>Ascomycota</taxon>
        <taxon>Pezizomycotina</taxon>
        <taxon>Sordariomycetes</taxon>
        <taxon>Hypocreomycetidae</taxon>
        <taxon>Hypocreales</taxon>
        <taxon>Nectriaceae</taxon>
        <taxon>Cylindrodendrum</taxon>
    </lineage>
</organism>
<dbReference type="PANTHER" id="PTHR13477">
    <property type="entry name" value="MITOCHONDRIAL 39S RIBOSOMAL PROTEIN L49"/>
    <property type="match status" value="1"/>
</dbReference>
<dbReference type="InterPro" id="IPR007740">
    <property type="entry name" value="Ribosomal_mL49"/>
</dbReference>
<reference evidence="7" key="1">
    <citation type="submission" date="2020-03" db="EMBL/GenBank/DDBJ databases">
        <title>Draft Genome Sequence of Cylindrodendrum hubeiense.</title>
        <authorList>
            <person name="Buettner E."/>
            <person name="Kellner H."/>
        </authorList>
    </citation>
    <scope>NUCLEOTIDE SEQUENCE</scope>
    <source>
        <strain evidence="7">IHI 201604</strain>
    </source>
</reference>
<sequence length="174" mass="19835">MRFLLPRVLSTGRQALLQQPAFHASLAQRCSFLPAIQIAPASFKTHAGYKPNPSEKPVNPNVRNKIHEKKRPIKRPFVPPPTKTEEELIAALPYIIRRTPYAQLPIYRKFMSGGNRCIILIKKVDGDRSKLVEDLTTALGLERKDIRLNPTTQQVEIKGNHFEKALDWMLQTGF</sequence>
<evidence type="ECO:0000256" key="4">
    <source>
        <dbReference type="ARBA" id="ARBA00023128"/>
    </source>
</evidence>
<proteinExistence type="inferred from homology"/>
<dbReference type="Pfam" id="PF05046">
    <property type="entry name" value="Img2"/>
    <property type="match status" value="1"/>
</dbReference>
<dbReference type="OrthoDB" id="19439at2759"/>
<evidence type="ECO:0000256" key="2">
    <source>
        <dbReference type="ARBA" id="ARBA00005677"/>
    </source>
</evidence>
<keyword evidence="3" id="KW-0689">Ribosomal protein</keyword>
<protein>
    <recommendedName>
        <fullName evidence="6">Large ribosomal subunit protein mL49</fullName>
    </recommendedName>
</protein>
<dbReference type="PANTHER" id="PTHR13477:SF0">
    <property type="entry name" value="LARGE RIBOSOMAL SUBUNIT PROTEIN ML49"/>
    <property type="match status" value="1"/>
</dbReference>
<evidence type="ECO:0000256" key="3">
    <source>
        <dbReference type="ARBA" id="ARBA00022980"/>
    </source>
</evidence>
<dbReference type="GO" id="GO:0005762">
    <property type="term" value="C:mitochondrial large ribosomal subunit"/>
    <property type="evidence" value="ECO:0007669"/>
    <property type="project" value="TreeGrafter"/>
</dbReference>